<dbReference type="Pfam" id="PF07730">
    <property type="entry name" value="HisKA_3"/>
    <property type="match status" value="1"/>
</dbReference>
<evidence type="ECO:0000313" key="12">
    <source>
        <dbReference type="Proteomes" id="UP000682111"/>
    </source>
</evidence>
<evidence type="ECO:0000256" key="3">
    <source>
        <dbReference type="ARBA" id="ARBA00022553"/>
    </source>
</evidence>
<dbReference type="RefSeq" id="WP_212933690.1">
    <property type="nucleotide sequence ID" value="NZ_BORC01000003.1"/>
</dbReference>
<evidence type="ECO:0000313" key="11">
    <source>
        <dbReference type="EMBL" id="GIN62322.1"/>
    </source>
</evidence>
<dbReference type="Gene3D" id="3.30.565.10">
    <property type="entry name" value="Histidine kinase-like ATPase, C-terminal domain"/>
    <property type="match status" value="1"/>
</dbReference>
<dbReference type="Gene3D" id="1.20.5.1930">
    <property type="match status" value="1"/>
</dbReference>
<dbReference type="GO" id="GO:0046983">
    <property type="term" value="F:protein dimerization activity"/>
    <property type="evidence" value="ECO:0007669"/>
    <property type="project" value="InterPro"/>
</dbReference>
<keyword evidence="12" id="KW-1185">Reference proteome</keyword>
<dbReference type="InterPro" id="IPR011712">
    <property type="entry name" value="Sig_transdc_His_kin_sub3_dim/P"/>
</dbReference>
<protein>
    <recommendedName>
        <fullName evidence="2">histidine kinase</fullName>
        <ecNumber evidence="2">2.7.13.3</ecNumber>
    </recommendedName>
</protein>
<keyword evidence="9" id="KW-0812">Transmembrane</keyword>
<dbReference type="GO" id="GO:0016020">
    <property type="term" value="C:membrane"/>
    <property type="evidence" value="ECO:0007669"/>
    <property type="project" value="InterPro"/>
</dbReference>
<dbReference type="Proteomes" id="UP000682111">
    <property type="component" value="Unassembled WGS sequence"/>
</dbReference>
<dbReference type="SUPFAM" id="SSF55874">
    <property type="entry name" value="ATPase domain of HSP90 chaperone/DNA topoisomerase II/histidine kinase"/>
    <property type="match status" value="1"/>
</dbReference>
<keyword evidence="3" id="KW-0597">Phosphoprotein</keyword>
<evidence type="ECO:0000256" key="8">
    <source>
        <dbReference type="ARBA" id="ARBA00023012"/>
    </source>
</evidence>
<evidence type="ECO:0000256" key="9">
    <source>
        <dbReference type="SAM" id="Phobius"/>
    </source>
</evidence>
<keyword evidence="9" id="KW-0472">Membrane</keyword>
<evidence type="ECO:0000256" key="1">
    <source>
        <dbReference type="ARBA" id="ARBA00000085"/>
    </source>
</evidence>
<dbReference type="EC" id="2.7.13.3" evidence="2"/>
<feature type="transmembrane region" description="Helical" evidence="9">
    <location>
        <begin position="21"/>
        <end position="46"/>
    </location>
</feature>
<dbReference type="AlphaFoldDB" id="A0A919WIG4"/>
<keyword evidence="9" id="KW-1133">Transmembrane helix</keyword>
<accession>A0A919WIG4</accession>
<dbReference type="PANTHER" id="PTHR24421">
    <property type="entry name" value="NITRATE/NITRITE SENSOR PROTEIN NARX-RELATED"/>
    <property type="match status" value="1"/>
</dbReference>
<comment type="catalytic activity">
    <reaction evidence="1">
        <text>ATP + protein L-histidine = ADP + protein N-phospho-L-histidine.</text>
        <dbReference type="EC" id="2.7.13.3"/>
    </reaction>
</comment>
<dbReference type="PANTHER" id="PTHR24421:SF10">
    <property type="entry name" value="NITRATE_NITRITE SENSOR PROTEIN NARQ"/>
    <property type="match status" value="1"/>
</dbReference>
<evidence type="ECO:0000256" key="2">
    <source>
        <dbReference type="ARBA" id="ARBA00012438"/>
    </source>
</evidence>
<evidence type="ECO:0000256" key="6">
    <source>
        <dbReference type="ARBA" id="ARBA00022777"/>
    </source>
</evidence>
<gene>
    <name evidence="11" type="ORF">J27TS8_23150</name>
</gene>
<feature type="transmembrane region" description="Helical" evidence="9">
    <location>
        <begin position="52"/>
        <end position="72"/>
    </location>
</feature>
<organism evidence="11 12">
    <name type="scientific">Robertmurraya siralis</name>
    <dbReference type="NCBI Taxonomy" id="77777"/>
    <lineage>
        <taxon>Bacteria</taxon>
        <taxon>Bacillati</taxon>
        <taxon>Bacillota</taxon>
        <taxon>Bacilli</taxon>
        <taxon>Bacillales</taxon>
        <taxon>Bacillaceae</taxon>
        <taxon>Robertmurraya</taxon>
    </lineage>
</organism>
<keyword evidence="8" id="KW-0902">Two-component regulatory system</keyword>
<dbReference type="CDD" id="cd16917">
    <property type="entry name" value="HATPase_UhpB-NarQ-NarX-like"/>
    <property type="match status" value="1"/>
</dbReference>
<dbReference type="EMBL" id="BORC01000003">
    <property type="protein sequence ID" value="GIN62322.1"/>
    <property type="molecule type" value="Genomic_DNA"/>
</dbReference>
<proteinExistence type="predicted"/>
<evidence type="ECO:0000256" key="4">
    <source>
        <dbReference type="ARBA" id="ARBA00022679"/>
    </source>
</evidence>
<feature type="domain" description="Signal transduction histidine kinase subgroup 3 dimerisation and phosphoacceptor" evidence="10">
    <location>
        <begin position="173"/>
        <end position="236"/>
    </location>
</feature>
<keyword evidence="5" id="KW-0547">Nucleotide-binding</keyword>
<evidence type="ECO:0000256" key="7">
    <source>
        <dbReference type="ARBA" id="ARBA00022840"/>
    </source>
</evidence>
<dbReference type="GO" id="GO:0000155">
    <property type="term" value="F:phosphorelay sensor kinase activity"/>
    <property type="evidence" value="ECO:0007669"/>
    <property type="project" value="InterPro"/>
</dbReference>
<keyword evidence="7" id="KW-0067">ATP-binding</keyword>
<name>A0A919WIG4_9BACI</name>
<feature type="transmembrane region" description="Helical" evidence="9">
    <location>
        <begin position="84"/>
        <end position="106"/>
    </location>
</feature>
<keyword evidence="4" id="KW-0808">Transferase</keyword>
<comment type="caution">
    <text evidence="11">The sequence shown here is derived from an EMBL/GenBank/DDBJ whole genome shotgun (WGS) entry which is preliminary data.</text>
</comment>
<evidence type="ECO:0000256" key="5">
    <source>
        <dbReference type="ARBA" id="ARBA00022741"/>
    </source>
</evidence>
<dbReference type="InterPro" id="IPR036890">
    <property type="entry name" value="HATPase_C_sf"/>
</dbReference>
<reference evidence="11" key="1">
    <citation type="submission" date="2021-03" db="EMBL/GenBank/DDBJ databases">
        <title>Antimicrobial resistance genes in bacteria isolated from Japanese honey, and their potential for conferring macrolide and lincosamide resistance in the American foulbrood pathogen Paenibacillus larvae.</title>
        <authorList>
            <person name="Okamoto M."/>
            <person name="Kumagai M."/>
            <person name="Kanamori H."/>
            <person name="Takamatsu D."/>
        </authorList>
    </citation>
    <scope>NUCLEOTIDE SEQUENCE</scope>
    <source>
        <strain evidence="11">J27TS8</strain>
    </source>
</reference>
<dbReference type="InterPro" id="IPR050482">
    <property type="entry name" value="Sensor_HK_TwoCompSys"/>
</dbReference>
<dbReference type="GO" id="GO:0005524">
    <property type="term" value="F:ATP binding"/>
    <property type="evidence" value="ECO:0007669"/>
    <property type="project" value="UniProtKB-KW"/>
</dbReference>
<feature type="transmembrane region" description="Helical" evidence="9">
    <location>
        <begin position="112"/>
        <end position="131"/>
    </location>
</feature>
<sequence>MKKLMEPLLFVNSWRFLMMGAFIHLWVLGDSQISSFILILLLLLMTCLRWRFALPVWFVLVDILICFFYFPYTDIAYYGFALPIFELALKGKCLFSLFLCAGVFFAQASSSFLFWFFFQAFFFGVFSFIFLKNQEMYRVDIDEQRKVRYELERIKIDLLEANQSVSHQAELMERYRIARELHDHLGHDLTGATLALQAYQYVQEPEEAKKILQEVKNRLERSTKSLRETVHNMTPMTRIGVESLESVVRNFQQKDIEFKKSGNMLLVPVHIWSLLESCVKETLTNVAKHSNATKVEVDLQVTESIVRLSIKDNGTAKKLSHTGSGLRSLQMRSRSMGGSLSISHENGFLVVCVIPLDKEMLNG</sequence>
<keyword evidence="6" id="KW-0418">Kinase</keyword>
<evidence type="ECO:0000259" key="10">
    <source>
        <dbReference type="Pfam" id="PF07730"/>
    </source>
</evidence>